<gene>
    <name evidence="1" type="ORF">GRI32_04145</name>
</gene>
<reference evidence="1 2" key="1">
    <citation type="submission" date="2019-12" db="EMBL/GenBank/DDBJ databases">
        <title>Genomic-based taxomic classification of the family Erythrobacteraceae.</title>
        <authorList>
            <person name="Xu L."/>
        </authorList>
    </citation>
    <scope>NUCLEOTIDE SEQUENCE [LARGE SCALE GENOMIC DNA]</scope>
    <source>
        <strain evidence="1 2">JCM 16339</strain>
    </source>
</reference>
<proteinExistence type="predicted"/>
<protein>
    <submittedName>
        <fullName evidence="1">Uncharacterized protein</fullName>
    </submittedName>
</protein>
<comment type="caution">
    <text evidence="1">The sequence shown here is derived from an EMBL/GenBank/DDBJ whole genome shotgun (WGS) entry which is preliminary data.</text>
</comment>
<dbReference type="AlphaFoldDB" id="A0A844ZM67"/>
<dbReference type="Proteomes" id="UP000435243">
    <property type="component" value="Unassembled WGS sequence"/>
</dbReference>
<dbReference type="OrthoDB" id="7505503at2"/>
<keyword evidence="2" id="KW-1185">Reference proteome</keyword>
<dbReference type="PROSITE" id="PS51257">
    <property type="entry name" value="PROKAR_LIPOPROTEIN"/>
    <property type="match status" value="1"/>
</dbReference>
<accession>A0A844ZM67</accession>
<evidence type="ECO:0000313" key="2">
    <source>
        <dbReference type="Proteomes" id="UP000435243"/>
    </source>
</evidence>
<name>A0A844ZM67_9SPHN</name>
<sequence length="178" mass="18394">MRSRSIPFTGSITGRIIGTLFALGASLLAAGCATPQEYPSLAVRDMERFSGSMLPAPVFTPAPTAPATLAQLASLTETARTAHAGFLTAVQTARSRVQPARGAAVGSESWSVAQVALADLESKRSNALIALADIDRLYVDAAVEGGEIARIGAARDDISALVDEQNQLIAGLVDSLNS</sequence>
<evidence type="ECO:0000313" key="1">
    <source>
        <dbReference type="EMBL" id="MXO87927.1"/>
    </source>
</evidence>
<dbReference type="EMBL" id="WTYY01000002">
    <property type="protein sequence ID" value="MXO87927.1"/>
    <property type="molecule type" value="Genomic_DNA"/>
</dbReference>
<organism evidence="1 2">
    <name type="scientific">Alteraurantiacibacter aestuarii</name>
    <dbReference type="NCBI Taxonomy" id="650004"/>
    <lineage>
        <taxon>Bacteria</taxon>
        <taxon>Pseudomonadati</taxon>
        <taxon>Pseudomonadota</taxon>
        <taxon>Alphaproteobacteria</taxon>
        <taxon>Sphingomonadales</taxon>
        <taxon>Erythrobacteraceae</taxon>
        <taxon>Alteraurantiacibacter</taxon>
    </lineage>
</organism>
<dbReference type="RefSeq" id="WP_160589869.1">
    <property type="nucleotide sequence ID" value="NZ_BAAAFP010000002.1"/>
</dbReference>